<reference evidence="2" key="1">
    <citation type="journal article" date="2014" name="Front. Microbiol.">
        <title>High frequency of phylogenetically diverse reductive dehalogenase-homologous genes in deep subseafloor sedimentary metagenomes.</title>
        <authorList>
            <person name="Kawai M."/>
            <person name="Futagami T."/>
            <person name="Toyoda A."/>
            <person name="Takaki Y."/>
            <person name="Nishi S."/>
            <person name="Hori S."/>
            <person name="Arai W."/>
            <person name="Tsubouchi T."/>
            <person name="Morono Y."/>
            <person name="Uchiyama I."/>
            <person name="Ito T."/>
            <person name="Fujiyama A."/>
            <person name="Inagaki F."/>
            <person name="Takami H."/>
        </authorList>
    </citation>
    <scope>NUCLEOTIDE SEQUENCE</scope>
    <source>
        <strain evidence="2">Expedition CK06-06</strain>
    </source>
</reference>
<evidence type="ECO:0000259" key="1">
    <source>
        <dbReference type="Pfam" id="PF25583"/>
    </source>
</evidence>
<evidence type="ECO:0000313" key="2">
    <source>
        <dbReference type="EMBL" id="GAI93597.1"/>
    </source>
</evidence>
<name>X1SKN0_9ZZZZ</name>
<organism evidence="2">
    <name type="scientific">marine sediment metagenome</name>
    <dbReference type="NCBI Taxonomy" id="412755"/>
    <lineage>
        <taxon>unclassified sequences</taxon>
        <taxon>metagenomes</taxon>
        <taxon>ecological metagenomes</taxon>
    </lineage>
</organism>
<gene>
    <name evidence="2" type="ORF">S12H4_40500</name>
</gene>
<dbReference type="AlphaFoldDB" id="X1SKN0"/>
<proteinExistence type="predicted"/>
<comment type="caution">
    <text evidence="2">The sequence shown here is derived from an EMBL/GenBank/DDBJ whole genome shotgun (WGS) entry which is preliminary data.</text>
</comment>
<dbReference type="InterPro" id="IPR057727">
    <property type="entry name" value="WCX_dom"/>
</dbReference>
<feature type="domain" description="WCX" evidence="1">
    <location>
        <begin position="1"/>
        <end position="30"/>
    </location>
</feature>
<feature type="non-terminal residue" evidence="2">
    <location>
        <position position="1"/>
    </location>
</feature>
<accession>X1SKN0</accession>
<dbReference type="Pfam" id="PF25583">
    <property type="entry name" value="WCX"/>
    <property type="match status" value="1"/>
</dbReference>
<sequence length="35" mass="4025">WWVLGYGDKVQVLAPRILREKVAAIAKSMVKQNKQ</sequence>
<protein>
    <recommendedName>
        <fullName evidence="1">WCX domain-containing protein</fullName>
    </recommendedName>
</protein>
<dbReference type="EMBL" id="BARW01024585">
    <property type="protein sequence ID" value="GAI93597.1"/>
    <property type="molecule type" value="Genomic_DNA"/>
</dbReference>